<protein>
    <submittedName>
        <fullName evidence="10">Chaplin ChpD</fullName>
    </submittedName>
</protein>
<dbReference type="EMBL" id="BAAABW010000006">
    <property type="protein sequence ID" value="GAA0337625.1"/>
    <property type="molecule type" value="Genomic_DNA"/>
</dbReference>
<proteinExistence type="predicted"/>
<keyword evidence="6 7" id="KW-0034">Amyloid</keyword>
<feature type="signal peptide" evidence="8">
    <location>
        <begin position="1"/>
        <end position="24"/>
    </location>
</feature>
<dbReference type="InterPro" id="IPR005528">
    <property type="entry name" value="ChpA-H"/>
</dbReference>
<keyword evidence="3" id="KW-0964">Secreted</keyword>
<keyword evidence="4 8" id="KW-0732">Signal</keyword>
<evidence type="ECO:0000256" key="6">
    <source>
        <dbReference type="ARBA" id="ARBA00023087"/>
    </source>
</evidence>
<evidence type="ECO:0000259" key="9">
    <source>
        <dbReference type="PROSITE" id="PS51884"/>
    </source>
</evidence>
<evidence type="ECO:0000313" key="10">
    <source>
        <dbReference type="EMBL" id="GAA0337625.1"/>
    </source>
</evidence>
<keyword evidence="5" id="KW-0130">Cell adhesion</keyword>
<dbReference type="Pfam" id="PF03777">
    <property type="entry name" value="ChpA-C"/>
    <property type="match status" value="1"/>
</dbReference>
<keyword evidence="11" id="KW-1185">Reference proteome</keyword>
<evidence type="ECO:0000256" key="5">
    <source>
        <dbReference type="ARBA" id="ARBA00022889"/>
    </source>
</evidence>
<dbReference type="PROSITE" id="PS51884">
    <property type="entry name" value="CHAPLIN"/>
    <property type="match status" value="1"/>
</dbReference>
<comment type="subcellular location">
    <subcellularLocation>
        <location evidence="1">Secreted</location>
        <location evidence="1">Cell wall</location>
    </subcellularLocation>
</comment>
<organism evidence="10 11">
    <name type="scientific">Streptomyces blastmyceticus</name>
    <dbReference type="NCBI Taxonomy" id="68180"/>
    <lineage>
        <taxon>Bacteria</taxon>
        <taxon>Bacillati</taxon>
        <taxon>Actinomycetota</taxon>
        <taxon>Actinomycetes</taxon>
        <taxon>Kitasatosporales</taxon>
        <taxon>Streptomycetaceae</taxon>
        <taxon>Streptomyces</taxon>
    </lineage>
</organism>
<name>A0ABP3G7Z2_9ACTN</name>
<gene>
    <name evidence="10" type="primary">chpD</name>
    <name evidence="10" type="ORF">GCM10010319_12030</name>
</gene>
<evidence type="ECO:0000256" key="4">
    <source>
        <dbReference type="ARBA" id="ARBA00022729"/>
    </source>
</evidence>
<feature type="chain" id="PRO_5045588572" evidence="8">
    <location>
        <begin position="25"/>
        <end position="89"/>
    </location>
</feature>
<evidence type="ECO:0000256" key="1">
    <source>
        <dbReference type="ARBA" id="ARBA00004191"/>
    </source>
</evidence>
<feature type="domain" description="Chaplin" evidence="9">
    <location>
        <begin position="47"/>
        <end position="88"/>
    </location>
</feature>
<dbReference type="Proteomes" id="UP001500063">
    <property type="component" value="Unassembled WGS sequence"/>
</dbReference>
<reference evidence="11" key="1">
    <citation type="journal article" date="2019" name="Int. J. Syst. Evol. Microbiol.">
        <title>The Global Catalogue of Microorganisms (GCM) 10K type strain sequencing project: providing services to taxonomists for standard genome sequencing and annotation.</title>
        <authorList>
            <consortium name="The Broad Institute Genomics Platform"/>
            <consortium name="The Broad Institute Genome Sequencing Center for Infectious Disease"/>
            <person name="Wu L."/>
            <person name="Ma J."/>
        </authorList>
    </citation>
    <scope>NUCLEOTIDE SEQUENCE [LARGE SCALE GENOMIC DNA]</scope>
    <source>
        <strain evidence="11">JCM 4565</strain>
    </source>
</reference>
<evidence type="ECO:0000313" key="11">
    <source>
        <dbReference type="Proteomes" id="UP001500063"/>
    </source>
</evidence>
<sequence length="89" mass="8799">MNSAKKAALVLAAAGMALSASVGAATAHDEDHGRFEGAVADGVAKGSPGIISGDVIQIPVQVPLNVCGNTIDILIAILNPTFGNTCVNS</sequence>
<comment type="caution">
    <text evidence="10">The sequence shown here is derived from an EMBL/GenBank/DDBJ whole genome shotgun (WGS) entry which is preliminary data.</text>
</comment>
<evidence type="ECO:0000256" key="2">
    <source>
        <dbReference type="ARBA" id="ARBA00022512"/>
    </source>
</evidence>
<keyword evidence="2" id="KW-0134">Cell wall</keyword>
<evidence type="ECO:0000256" key="3">
    <source>
        <dbReference type="ARBA" id="ARBA00022525"/>
    </source>
</evidence>
<accession>A0ABP3G7Z2</accession>
<evidence type="ECO:0000256" key="8">
    <source>
        <dbReference type="SAM" id="SignalP"/>
    </source>
</evidence>
<dbReference type="RefSeq" id="WP_301888387.1">
    <property type="nucleotide sequence ID" value="NZ_BAAABW010000006.1"/>
</dbReference>
<evidence type="ECO:0000256" key="7">
    <source>
        <dbReference type="PROSITE-ProRule" id="PRU01232"/>
    </source>
</evidence>